<evidence type="ECO:0000256" key="2">
    <source>
        <dbReference type="ARBA" id="ARBA00023002"/>
    </source>
</evidence>
<organism evidence="4 5">
    <name type="scientific">SAR324 cluster bacterium</name>
    <dbReference type="NCBI Taxonomy" id="2024889"/>
    <lineage>
        <taxon>Bacteria</taxon>
        <taxon>Deltaproteobacteria</taxon>
        <taxon>SAR324 cluster</taxon>
    </lineage>
</organism>
<dbReference type="SUPFAM" id="SSF50475">
    <property type="entry name" value="FMN-binding split barrel"/>
    <property type="match status" value="1"/>
</dbReference>
<dbReference type="PANTHER" id="PTHR30466">
    <property type="entry name" value="FLAVIN REDUCTASE"/>
    <property type="match status" value="1"/>
</dbReference>
<dbReference type="InterPro" id="IPR012349">
    <property type="entry name" value="Split_barrel_FMN-bd"/>
</dbReference>
<name>A0A2A4T0X0_9DELT</name>
<dbReference type="PANTHER" id="PTHR30466:SF11">
    <property type="entry name" value="FLAVIN-DEPENDENT MONOOXYGENASE, REDUCTASE SUBUNIT HSAB"/>
    <property type="match status" value="1"/>
</dbReference>
<dbReference type="AlphaFoldDB" id="A0A2A4T0X0"/>
<protein>
    <submittedName>
        <fullName evidence="4">Diguanylate cyclase</fullName>
    </submittedName>
</protein>
<proteinExistence type="inferred from homology"/>
<gene>
    <name evidence="4" type="ORF">COB67_09650</name>
</gene>
<comment type="similarity">
    <text evidence="1">Belongs to the non-flavoprotein flavin reductase family.</text>
</comment>
<dbReference type="Proteomes" id="UP000218113">
    <property type="component" value="Unassembled WGS sequence"/>
</dbReference>
<dbReference type="SMART" id="SM00903">
    <property type="entry name" value="Flavin_Reduct"/>
    <property type="match status" value="1"/>
</dbReference>
<feature type="domain" description="Flavin reductase like" evidence="3">
    <location>
        <begin position="11"/>
        <end position="159"/>
    </location>
</feature>
<dbReference type="GO" id="GO:0010181">
    <property type="term" value="F:FMN binding"/>
    <property type="evidence" value="ECO:0007669"/>
    <property type="project" value="InterPro"/>
</dbReference>
<dbReference type="Gene3D" id="2.30.110.10">
    <property type="entry name" value="Electron Transport, Fmn-binding Protein, Chain A"/>
    <property type="match status" value="1"/>
</dbReference>
<evidence type="ECO:0000259" key="3">
    <source>
        <dbReference type="SMART" id="SM00903"/>
    </source>
</evidence>
<keyword evidence="2" id="KW-0560">Oxidoreductase</keyword>
<dbReference type="InterPro" id="IPR002563">
    <property type="entry name" value="Flavin_Rdtase-like_dom"/>
</dbReference>
<dbReference type="Pfam" id="PF01613">
    <property type="entry name" value="Flavin_Reduct"/>
    <property type="match status" value="1"/>
</dbReference>
<reference evidence="5" key="1">
    <citation type="submission" date="2017-08" db="EMBL/GenBank/DDBJ databases">
        <title>A dynamic microbial community with high functional redundancy inhabits the cold, oxic subseafloor aquifer.</title>
        <authorList>
            <person name="Tully B.J."/>
            <person name="Wheat C.G."/>
            <person name="Glazer B.T."/>
            <person name="Huber J.A."/>
        </authorList>
    </citation>
    <scope>NUCLEOTIDE SEQUENCE [LARGE SCALE GENOMIC DNA]</scope>
</reference>
<sequence>MMDEQAKKGILRMIPYGLYVLGTKNGDEINVTTVNWITQSSFEPPLIVLAVRGDSKTHELLKASGDFSLSFLKTGQKKLAFSFFKRVKPEQGKFAGFSYSLAENGCPVMDDAAGFIAGKVVKLIEQGDHSVVIAEIKEALQSEEAKIMTLAETGAKYGG</sequence>
<comment type="caution">
    <text evidence="4">The sequence shown here is derived from an EMBL/GenBank/DDBJ whole genome shotgun (WGS) entry which is preliminary data.</text>
</comment>
<evidence type="ECO:0000256" key="1">
    <source>
        <dbReference type="ARBA" id="ARBA00008898"/>
    </source>
</evidence>
<evidence type="ECO:0000313" key="5">
    <source>
        <dbReference type="Proteomes" id="UP000218113"/>
    </source>
</evidence>
<dbReference type="GO" id="GO:0042602">
    <property type="term" value="F:riboflavin reductase (NADPH) activity"/>
    <property type="evidence" value="ECO:0007669"/>
    <property type="project" value="TreeGrafter"/>
</dbReference>
<dbReference type="InterPro" id="IPR050268">
    <property type="entry name" value="NADH-dep_flavin_reductase"/>
</dbReference>
<evidence type="ECO:0000313" key="4">
    <source>
        <dbReference type="EMBL" id="PCI26919.1"/>
    </source>
</evidence>
<accession>A0A2A4T0X0</accession>
<dbReference type="EMBL" id="NVSR01000082">
    <property type="protein sequence ID" value="PCI26919.1"/>
    <property type="molecule type" value="Genomic_DNA"/>
</dbReference>